<protein>
    <submittedName>
        <fullName evidence="1">Uncharacterized protein</fullName>
    </submittedName>
</protein>
<name>A0ABR3M1N8_9TELE</name>
<dbReference type="EMBL" id="JAYMGO010000017">
    <property type="protein sequence ID" value="KAL1257964.1"/>
    <property type="molecule type" value="Genomic_DNA"/>
</dbReference>
<reference evidence="1 2" key="1">
    <citation type="submission" date="2023-09" db="EMBL/GenBank/DDBJ databases">
        <authorList>
            <person name="Wang M."/>
        </authorList>
    </citation>
    <scope>NUCLEOTIDE SEQUENCE [LARGE SCALE GENOMIC DNA]</scope>
    <source>
        <strain evidence="1">GT-2023</strain>
        <tissue evidence="1">Liver</tissue>
    </source>
</reference>
<dbReference type="Proteomes" id="UP001558613">
    <property type="component" value="Unassembled WGS sequence"/>
</dbReference>
<accession>A0ABR3M1N8</accession>
<gene>
    <name evidence="1" type="ORF">QQF64_011208</name>
</gene>
<evidence type="ECO:0000313" key="2">
    <source>
        <dbReference type="Proteomes" id="UP001558613"/>
    </source>
</evidence>
<proteinExistence type="predicted"/>
<keyword evidence="2" id="KW-1185">Reference proteome</keyword>
<comment type="caution">
    <text evidence="1">The sequence shown here is derived from an EMBL/GenBank/DDBJ whole genome shotgun (WGS) entry which is preliminary data.</text>
</comment>
<sequence>MSRQYDYITHKLKSGASNQWNGVSEDLPGGCLMLPSENGCLYGSHQEKRKPCTNYAINTMKTLERSPRLEEIEDQSSPRVVIKKDGSVRVEFNNSSNSALILDGCTGPVQLLKFSPTLESNSSLAGATPSANFGAPQAVASFKSSKVAYHYYS</sequence>
<organism evidence="1 2">
    <name type="scientific">Cirrhinus molitorella</name>
    <name type="common">mud carp</name>
    <dbReference type="NCBI Taxonomy" id="172907"/>
    <lineage>
        <taxon>Eukaryota</taxon>
        <taxon>Metazoa</taxon>
        <taxon>Chordata</taxon>
        <taxon>Craniata</taxon>
        <taxon>Vertebrata</taxon>
        <taxon>Euteleostomi</taxon>
        <taxon>Actinopterygii</taxon>
        <taxon>Neopterygii</taxon>
        <taxon>Teleostei</taxon>
        <taxon>Ostariophysi</taxon>
        <taxon>Cypriniformes</taxon>
        <taxon>Cyprinidae</taxon>
        <taxon>Labeoninae</taxon>
        <taxon>Labeonini</taxon>
        <taxon>Cirrhinus</taxon>
    </lineage>
</organism>
<evidence type="ECO:0000313" key="1">
    <source>
        <dbReference type="EMBL" id="KAL1257964.1"/>
    </source>
</evidence>